<protein>
    <recommendedName>
        <fullName evidence="3">F-box domain-containing protein</fullName>
    </recommendedName>
</protein>
<dbReference type="Proteomes" id="UP001215598">
    <property type="component" value="Unassembled WGS sequence"/>
</dbReference>
<evidence type="ECO:0008006" key="3">
    <source>
        <dbReference type="Google" id="ProtNLM"/>
    </source>
</evidence>
<organism evidence="1 2">
    <name type="scientific">Mycena metata</name>
    <dbReference type="NCBI Taxonomy" id="1033252"/>
    <lineage>
        <taxon>Eukaryota</taxon>
        <taxon>Fungi</taxon>
        <taxon>Dikarya</taxon>
        <taxon>Basidiomycota</taxon>
        <taxon>Agaricomycotina</taxon>
        <taxon>Agaricomycetes</taxon>
        <taxon>Agaricomycetidae</taxon>
        <taxon>Agaricales</taxon>
        <taxon>Marasmiineae</taxon>
        <taxon>Mycenaceae</taxon>
        <taxon>Mycena</taxon>
    </lineage>
</organism>
<proteinExistence type="predicted"/>
<comment type="caution">
    <text evidence="1">The sequence shown here is derived from an EMBL/GenBank/DDBJ whole genome shotgun (WGS) entry which is preliminary data.</text>
</comment>
<reference evidence="1" key="1">
    <citation type="submission" date="2023-03" db="EMBL/GenBank/DDBJ databases">
        <title>Massive genome expansion in bonnet fungi (Mycena s.s.) driven by repeated elements and novel gene families across ecological guilds.</title>
        <authorList>
            <consortium name="Lawrence Berkeley National Laboratory"/>
            <person name="Harder C.B."/>
            <person name="Miyauchi S."/>
            <person name="Viragh M."/>
            <person name="Kuo A."/>
            <person name="Thoen E."/>
            <person name="Andreopoulos B."/>
            <person name="Lu D."/>
            <person name="Skrede I."/>
            <person name="Drula E."/>
            <person name="Henrissat B."/>
            <person name="Morin E."/>
            <person name="Kohler A."/>
            <person name="Barry K."/>
            <person name="LaButti K."/>
            <person name="Morin E."/>
            <person name="Salamov A."/>
            <person name="Lipzen A."/>
            <person name="Mereny Z."/>
            <person name="Hegedus B."/>
            <person name="Baldrian P."/>
            <person name="Stursova M."/>
            <person name="Weitz H."/>
            <person name="Taylor A."/>
            <person name="Grigoriev I.V."/>
            <person name="Nagy L.G."/>
            <person name="Martin F."/>
            <person name="Kauserud H."/>
        </authorList>
    </citation>
    <scope>NUCLEOTIDE SEQUENCE</scope>
    <source>
        <strain evidence="1">CBHHK182m</strain>
    </source>
</reference>
<evidence type="ECO:0000313" key="1">
    <source>
        <dbReference type="EMBL" id="KAJ7761696.1"/>
    </source>
</evidence>
<sequence length="364" mass="40262">MPPEFPRLPVEILDAIASEVPLANLLALCRTNRGLYRVCLRWIYHNVSPSTPACGVGLFKTLIANTQAAHSVRVLTIHFPTREILFQSFAHLMQKAASNLSSLESLYYCASLDLFSVFAHFHFPRLRDCFIPISTDMAAFLRRNPRVAELFVLLDPQRPLTAVNPDLASLSLPALRDFSGPGNVACAIVPNSEVAVVTISWDLRIEDENCTISSNYLPHLTHLDFRNLSSLPPGTGELEAFYDTLETAVASLPNLLVLACISHYEHVPPAPADLAREFRAVRAWGARSPALRACLLTSNTMWLRDTGNMGHPRASSPDKAEMQWRLGWFIGLIAGAPTQFPDYADDMVEVLGPEAWATLVDENS</sequence>
<name>A0AAD7JCF5_9AGAR</name>
<dbReference type="EMBL" id="JARKIB010000034">
    <property type="protein sequence ID" value="KAJ7761696.1"/>
    <property type="molecule type" value="Genomic_DNA"/>
</dbReference>
<accession>A0AAD7JCF5</accession>
<evidence type="ECO:0000313" key="2">
    <source>
        <dbReference type="Proteomes" id="UP001215598"/>
    </source>
</evidence>
<keyword evidence="2" id="KW-1185">Reference proteome</keyword>
<dbReference type="AlphaFoldDB" id="A0AAD7JCF5"/>
<gene>
    <name evidence="1" type="ORF">B0H16DRAFT_1884232</name>
</gene>